<dbReference type="OrthoDB" id="4369025at2759"/>
<evidence type="ECO:0000313" key="4">
    <source>
        <dbReference type="Proteomes" id="UP000177622"/>
    </source>
</evidence>
<organism evidence="3 4">
    <name type="scientific">Penicillium arizonense</name>
    <dbReference type="NCBI Taxonomy" id="1835702"/>
    <lineage>
        <taxon>Eukaryota</taxon>
        <taxon>Fungi</taxon>
        <taxon>Dikarya</taxon>
        <taxon>Ascomycota</taxon>
        <taxon>Pezizomycotina</taxon>
        <taxon>Eurotiomycetes</taxon>
        <taxon>Eurotiomycetidae</taxon>
        <taxon>Eurotiales</taxon>
        <taxon>Aspergillaceae</taxon>
        <taxon>Penicillium</taxon>
    </lineage>
</organism>
<evidence type="ECO:0008006" key="5">
    <source>
        <dbReference type="Google" id="ProtNLM"/>
    </source>
</evidence>
<evidence type="ECO:0000256" key="1">
    <source>
        <dbReference type="SAM" id="MobiDB-lite"/>
    </source>
</evidence>
<dbReference type="Proteomes" id="UP000177622">
    <property type="component" value="Unassembled WGS sequence"/>
</dbReference>
<feature type="compositionally biased region" description="Polar residues" evidence="1">
    <location>
        <begin position="173"/>
        <end position="193"/>
    </location>
</feature>
<reference evidence="3 4" key="1">
    <citation type="journal article" date="2016" name="Sci. Rep.">
        <title>Penicillium arizonense, a new, genome sequenced fungal species, reveals a high chemical diversity in secreted metabolites.</title>
        <authorList>
            <person name="Grijseels S."/>
            <person name="Nielsen J.C."/>
            <person name="Randelovic M."/>
            <person name="Nielsen J."/>
            <person name="Nielsen K.F."/>
            <person name="Workman M."/>
            <person name="Frisvad J.C."/>
        </authorList>
    </citation>
    <scope>NUCLEOTIDE SEQUENCE [LARGE SCALE GENOMIC DNA]</scope>
    <source>
        <strain evidence="3 4">CBS 141311</strain>
    </source>
</reference>
<evidence type="ECO:0000313" key="3">
    <source>
        <dbReference type="EMBL" id="OGE46662.1"/>
    </source>
</evidence>
<comment type="caution">
    <text evidence="3">The sequence shown here is derived from an EMBL/GenBank/DDBJ whole genome shotgun (WGS) entry which is preliminary data.</text>
</comment>
<sequence>MYFTVAGLLTLAMAVAATPAAVQVSNNRRSASVPSKQLWHATPEKGVDFNQLQQKCGNLTVSCCNQVNIQNNGNKGVTSGLTTEVLDALAGVLPGYANSACAPASSAADGLIVIITDALTGQPTTPQNFCTGATYACCPGKGGESYDIPSNERGSSRVNSPFIGGEKLPLQRHAQTATEGDSEVSWNPPSSSALAEIDSNGSVARKANKPTAPGKENRMKRKHPEIDTTNTATRGNRQAVRPTVILPQALWGISAWYCPAARKMPAWEMARLVNELVKLQKRAAVLISGAFKSISTAALDIELCLLPMKLRLQQTIEECDPHFHWTSMGLSPFGKDS</sequence>
<feature type="chain" id="PRO_5009519146" description="Hydrophobin" evidence="2">
    <location>
        <begin position="18"/>
        <end position="337"/>
    </location>
</feature>
<dbReference type="RefSeq" id="XP_022482130.1">
    <property type="nucleotide sequence ID" value="XM_022638015.1"/>
</dbReference>
<protein>
    <recommendedName>
        <fullName evidence="5">Hydrophobin</fullName>
    </recommendedName>
</protein>
<accession>A0A1F5L0C8</accession>
<evidence type="ECO:0000256" key="2">
    <source>
        <dbReference type="SAM" id="SignalP"/>
    </source>
</evidence>
<keyword evidence="2" id="KW-0732">Signal</keyword>
<gene>
    <name evidence="3" type="ORF">PENARI_c147G07810</name>
</gene>
<dbReference type="EMBL" id="LXJU01000147">
    <property type="protein sequence ID" value="OGE46662.1"/>
    <property type="molecule type" value="Genomic_DNA"/>
</dbReference>
<keyword evidence="4" id="KW-1185">Reference proteome</keyword>
<feature type="region of interest" description="Disordered" evidence="1">
    <location>
        <begin position="171"/>
        <end position="229"/>
    </location>
</feature>
<proteinExistence type="predicted"/>
<feature type="signal peptide" evidence="2">
    <location>
        <begin position="1"/>
        <end position="17"/>
    </location>
</feature>
<name>A0A1F5L0C8_PENAI</name>
<dbReference type="AlphaFoldDB" id="A0A1F5L0C8"/>
<dbReference type="GeneID" id="34582749"/>
<dbReference type="STRING" id="1835702.A0A1F5L0C8"/>